<dbReference type="OrthoDB" id="9955680at2"/>
<evidence type="ECO:0000313" key="2">
    <source>
        <dbReference type="Proteomes" id="UP000237839"/>
    </source>
</evidence>
<gene>
    <name evidence="1" type="ORF">S2091_1496</name>
</gene>
<evidence type="ECO:0000313" key="1">
    <source>
        <dbReference type="EMBL" id="PRC93887.1"/>
    </source>
</evidence>
<dbReference type="AlphaFoldDB" id="A0A2S9H1Q1"/>
<keyword evidence="2" id="KW-1185">Reference proteome</keyword>
<name>A0A2S9H1Q1_9BURK</name>
<dbReference type="RefSeq" id="WP_105531164.1">
    <property type="nucleotide sequence ID" value="NZ_PUGF01000005.1"/>
</dbReference>
<sequence>MVKYAEIYGDDEVPDSLKVPGVNKQDAWWAIESEADSHAAAASLASLSLTKYRYMIAKQATSEMFSMHGMLLSFYFVLFDLLKSGNDIRHPTPVFRKAICQPSLDRLCEKMQLNPRAATEHMIMADFNVLSEVLKLKIDVMPYFDAINWMLGLDELLERMGMRVFRKQG</sequence>
<protein>
    <submittedName>
        <fullName evidence="1">Uncharacterized protein</fullName>
    </submittedName>
</protein>
<comment type="caution">
    <text evidence="1">The sequence shown here is derived from an EMBL/GenBank/DDBJ whole genome shotgun (WGS) entry which is preliminary data.</text>
</comment>
<dbReference type="Proteomes" id="UP000237839">
    <property type="component" value="Unassembled WGS sequence"/>
</dbReference>
<accession>A0A2S9H1Q1</accession>
<reference evidence="1 2" key="1">
    <citation type="submission" date="2018-02" db="EMBL/GenBank/DDBJ databases">
        <title>Solimicrobium silvestre gen. nov., sp. nov., isolated from alpine forest soil.</title>
        <authorList>
            <person name="Margesin R."/>
            <person name="Albuquerque L."/>
            <person name="Zhang D.-C."/>
            <person name="Froufe H.J.C."/>
            <person name="Severino R."/>
            <person name="Roxo I."/>
            <person name="Egas C."/>
            <person name="Da Costa M.S."/>
        </authorList>
    </citation>
    <scope>NUCLEOTIDE SEQUENCE [LARGE SCALE GENOMIC DNA]</scope>
    <source>
        <strain evidence="1 2">S20-91</strain>
    </source>
</reference>
<organism evidence="1 2">
    <name type="scientific">Solimicrobium silvestre</name>
    <dbReference type="NCBI Taxonomy" id="2099400"/>
    <lineage>
        <taxon>Bacteria</taxon>
        <taxon>Pseudomonadati</taxon>
        <taxon>Pseudomonadota</taxon>
        <taxon>Betaproteobacteria</taxon>
        <taxon>Burkholderiales</taxon>
        <taxon>Oxalobacteraceae</taxon>
        <taxon>Solimicrobium</taxon>
    </lineage>
</organism>
<dbReference type="EMBL" id="PUGF01000005">
    <property type="protein sequence ID" value="PRC93887.1"/>
    <property type="molecule type" value="Genomic_DNA"/>
</dbReference>
<proteinExistence type="predicted"/>